<dbReference type="CTD" id="20244368"/>
<reference evidence="4 5" key="1">
    <citation type="journal article" date="2013" name="Nature">
        <title>Insights into bilaterian evolution from three spiralian genomes.</title>
        <authorList>
            <person name="Simakov O."/>
            <person name="Marletaz F."/>
            <person name="Cho S.J."/>
            <person name="Edsinger-Gonzales E."/>
            <person name="Havlak P."/>
            <person name="Hellsten U."/>
            <person name="Kuo D.H."/>
            <person name="Larsson T."/>
            <person name="Lv J."/>
            <person name="Arendt D."/>
            <person name="Savage R."/>
            <person name="Osoegawa K."/>
            <person name="de Jong P."/>
            <person name="Grimwood J."/>
            <person name="Chapman J.A."/>
            <person name="Shapiro H."/>
            <person name="Aerts A."/>
            <person name="Otillar R.P."/>
            <person name="Terry A.Y."/>
            <person name="Boore J.L."/>
            <person name="Grigoriev I.V."/>
            <person name="Lindberg D.R."/>
            <person name="Seaver E.C."/>
            <person name="Weisblat D.A."/>
            <person name="Putnam N.H."/>
            <person name="Rokhsar D.S."/>
        </authorList>
    </citation>
    <scope>NUCLEOTIDE SEQUENCE [LARGE SCALE GENOMIC DNA]</scope>
</reference>
<dbReference type="OMA" id="KGKWFKT"/>
<gene>
    <name evidence="4" type="ORF">LOTGIDRAFT_179813</name>
</gene>
<keyword evidence="5" id="KW-1185">Reference proteome</keyword>
<dbReference type="PANTHER" id="PTHR43201">
    <property type="entry name" value="ACYL-COA SYNTHETASE"/>
    <property type="match status" value="1"/>
</dbReference>
<proteinExistence type="inferred from homology"/>
<dbReference type="EMBL" id="KB203796">
    <property type="protein sequence ID" value="ESO83031.1"/>
    <property type="molecule type" value="Genomic_DNA"/>
</dbReference>
<dbReference type="Pfam" id="PF00501">
    <property type="entry name" value="AMP-binding"/>
    <property type="match status" value="1"/>
</dbReference>
<dbReference type="Gene3D" id="3.30.300.30">
    <property type="match status" value="1"/>
</dbReference>
<evidence type="ECO:0000313" key="4">
    <source>
        <dbReference type="EMBL" id="ESO83031.1"/>
    </source>
</evidence>
<dbReference type="GeneID" id="20244368"/>
<dbReference type="STRING" id="225164.V3ZQ79"/>
<accession>V3ZQ79</accession>
<evidence type="ECO:0000256" key="1">
    <source>
        <dbReference type="ARBA" id="ARBA00006432"/>
    </source>
</evidence>
<dbReference type="SUPFAM" id="SSF56801">
    <property type="entry name" value="Acetyl-CoA synthetase-like"/>
    <property type="match status" value="1"/>
</dbReference>
<feature type="domain" description="AMP-binding enzyme C-terminal" evidence="3">
    <location>
        <begin position="462"/>
        <end position="537"/>
    </location>
</feature>
<protein>
    <recommendedName>
        <fullName evidence="6">AMP-dependent synthetase/ligase domain-containing protein</fullName>
    </recommendedName>
</protein>
<dbReference type="GO" id="GO:0006631">
    <property type="term" value="P:fatty acid metabolic process"/>
    <property type="evidence" value="ECO:0007669"/>
    <property type="project" value="TreeGrafter"/>
</dbReference>
<dbReference type="InterPro" id="IPR025110">
    <property type="entry name" value="AMP-bd_C"/>
</dbReference>
<evidence type="ECO:0000313" key="5">
    <source>
        <dbReference type="Proteomes" id="UP000030746"/>
    </source>
</evidence>
<dbReference type="Proteomes" id="UP000030746">
    <property type="component" value="Unassembled WGS sequence"/>
</dbReference>
<feature type="domain" description="AMP-dependent synthetase/ligase" evidence="2">
    <location>
        <begin position="34"/>
        <end position="411"/>
    </location>
</feature>
<dbReference type="AlphaFoldDB" id="V3ZQ79"/>
<dbReference type="OrthoDB" id="2962993at2759"/>
<dbReference type="InterPro" id="IPR042099">
    <property type="entry name" value="ANL_N_sf"/>
</dbReference>
<organism evidence="4 5">
    <name type="scientific">Lottia gigantea</name>
    <name type="common">Giant owl limpet</name>
    <dbReference type="NCBI Taxonomy" id="225164"/>
    <lineage>
        <taxon>Eukaryota</taxon>
        <taxon>Metazoa</taxon>
        <taxon>Spiralia</taxon>
        <taxon>Lophotrochozoa</taxon>
        <taxon>Mollusca</taxon>
        <taxon>Gastropoda</taxon>
        <taxon>Patellogastropoda</taxon>
        <taxon>Lottioidea</taxon>
        <taxon>Lottiidae</taxon>
        <taxon>Lottia</taxon>
    </lineage>
</organism>
<evidence type="ECO:0008006" key="6">
    <source>
        <dbReference type="Google" id="ProtNLM"/>
    </source>
</evidence>
<comment type="similarity">
    <text evidence="1">Belongs to the ATP-dependent AMP-binding enzyme family.</text>
</comment>
<evidence type="ECO:0000259" key="3">
    <source>
        <dbReference type="Pfam" id="PF13193"/>
    </source>
</evidence>
<dbReference type="Pfam" id="PF13193">
    <property type="entry name" value="AMP-binding_C"/>
    <property type="match status" value="1"/>
</dbReference>
<dbReference type="RefSeq" id="XP_009066213.1">
    <property type="nucleotide sequence ID" value="XM_009067965.1"/>
</dbReference>
<dbReference type="CDD" id="cd05941">
    <property type="entry name" value="MCS"/>
    <property type="match status" value="1"/>
</dbReference>
<name>V3ZQ79_LOTGI</name>
<sequence>MKCDPKYLSCWNRKRHSGRVKNENNILPTFLNVEKDFGRTAIIDFEKSLKYEDLFRESEIVARKIQNLCGCKSFDENERVLFQSVNDRRYTVITWAIWMLGGVCVPISKSCSNSDLEYFVQDVEPSIIFESSLLPFQLDYDTAVEVDIKEGNFINHSKTDVKYQNKPAMIVYTSGTTDRPKGVVLTHGNLCSQMSGMIQSWGWTNQDRILHTLPLHHVHGIVNVLMTSLQVGALCYMLPQFDAKQVWRCLTEPLPQLGGEHINVFMGVPTMYAKLIQYYNKHITDTQTRDHIKHVCQSKIRLMVSGSAALPEPVMTRWEEITGHRLLERYGMTEIGMALSNPLHGPRIPGSVGLPFPNVEVCIVKKQEERSEKGYEVIVQGDSSHTTVTPECDNMIGELYVRGPNVFSEYWNKPHATHKSFTTDGYFKTGDSVVFGDEVYKIVGRTSVDIIKSGGYKIGALEIERHILSHPNITDCAVVGVPDEIWGQKVATVLVVADQGKMSVDEIKDFCKDKMSPYQIPKVVLCVEVMPRNAMGKVNKKELVKDLFS</sequence>
<dbReference type="HOGENOM" id="CLU_000022_59_11_1"/>
<dbReference type="InterPro" id="IPR000873">
    <property type="entry name" value="AMP-dep_synth/lig_dom"/>
</dbReference>
<dbReference type="KEGG" id="lgi:LOTGIDRAFT_179813"/>
<evidence type="ECO:0000259" key="2">
    <source>
        <dbReference type="Pfam" id="PF00501"/>
    </source>
</evidence>
<dbReference type="Gene3D" id="3.40.50.12780">
    <property type="entry name" value="N-terminal domain of ligase-like"/>
    <property type="match status" value="1"/>
</dbReference>
<dbReference type="PANTHER" id="PTHR43201:SF8">
    <property type="entry name" value="ACYL-COA SYNTHETASE FAMILY MEMBER 3"/>
    <property type="match status" value="1"/>
</dbReference>
<dbReference type="InterPro" id="IPR045851">
    <property type="entry name" value="AMP-bd_C_sf"/>
</dbReference>
<dbReference type="GO" id="GO:0031956">
    <property type="term" value="F:medium-chain fatty acid-CoA ligase activity"/>
    <property type="evidence" value="ECO:0007669"/>
    <property type="project" value="TreeGrafter"/>
</dbReference>